<evidence type="ECO:0000259" key="2">
    <source>
        <dbReference type="PROSITE" id="PS51352"/>
    </source>
</evidence>
<feature type="chain" id="PRO_5031390489" evidence="1">
    <location>
        <begin position="33"/>
        <end position="186"/>
    </location>
</feature>
<dbReference type="InterPro" id="IPR013766">
    <property type="entry name" value="Thioredoxin_domain"/>
</dbReference>
<organism evidence="3 4">
    <name type="scientific">Pseudoduganella violacea</name>
    <dbReference type="NCBI Taxonomy" id="1715466"/>
    <lineage>
        <taxon>Bacteria</taxon>
        <taxon>Pseudomonadati</taxon>
        <taxon>Pseudomonadota</taxon>
        <taxon>Betaproteobacteria</taxon>
        <taxon>Burkholderiales</taxon>
        <taxon>Oxalobacteraceae</taxon>
        <taxon>Telluria group</taxon>
        <taxon>Pseudoduganella</taxon>
    </lineage>
</organism>
<dbReference type="Pfam" id="PF00578">
    <property type="entry name" value="AhpC-TSA"/>
    <property type="match status" value="1"/>
</dbReference>
<sequence>MTRFLTRLMAALTGVFLLLFLFLWFPSRGAFAATDMAALSDYGPAPEFSQIQQWHNGPALSMASLRGKVVLVDFWTHDCINCIRTLPHVSKWYERYKDQGLVVVGVHTPEFAFEREPRNVAAAIQRFKLRYPVAQDNRYATWRAYGTQYWPSVYLIDRQGRIRMKHVGEGNYEETEQAIRQLLAAP</sequence>
<evidence type="ECO:0000313" key="3">
    <source>
        <dbReference type="EMBL" id="MBB3118258.1"/>
    </source>
</evidence>
<dbReference type="AlphaFoldDB" id="A0A7W5B835"/>
<keyword evidence="4" id="KW-1185">Reference proteome</keyword>
<dbReference type="RefSeq" id="WP_371871608.1">
    <property type="nucleotide sequence ID" value="NZ_JACHXD010000003.1"/>
</dbReference>
<feature type="domain" description="Thioredoxin" evidence="2">
    <location>
        <begin position="39"/>
        <end position="184"/>
    </location>
</feature>
<gene>
    <name evidence="3" type="ORF">FHS03_001289</name>
</gene>
<dbReference type="InterPro" id="IPR036249">
    <property type="entry name" value="Thioredoxin-like_sf"/>
</dbReference>
<name>A0A7W5B835_9BURK</name>
<dbReference type="Proteomes" id="UP000541535">
    <property type="component" value="Unassembled WGS sequence"/>
</dbReference>
<dbReference type="InterPro" id="IPR050553">
    <property type="entry name" value="Thioredoxin_ResA/DsbE_sf"/>
</dbReference>
<dbReference type="GO" id="GO:0016209">
    <property type="term" value="F:antioxidant activity"/>
    <property type="evidence" value="ECO:0007669"/>
    <property type="project" value="InterPro"/>
</dbReference>
<dbReference type="SUPFAM" id="SSF52833">
    <property type="entry name" value="Thioredoxin-like"/>
    <property type="match status" value="1"/>
</dbReference>
<accession>A0A7W5B835</accession>
<protein>
    <submittedName>
        <fullName evidence="3">Thiol-disulfide isomerase/thioredoxin</fullName>
    </submittedName>
</protein>
<keyword evidence="1" id="KW-0732">Signal</keyword>
<dbReference type="GO" id="GO:0016853">
    <property type="term" value="F:isomerase activity"/>
    <property type="evidence" value="ECO:0007669"/>
    <property type="project" value="UniProtKB-KW"/>
</dbReference>
<proteinExistence type="predicted"/>
<dbReference type="Gene3D" id="3.40.30.10">
    <property type="entry name" value="Glutaredoxin"/>
    <property type="match status" value="1"/>
</dbReference>
<dbReference type="PANTHER" id="PTHR42852">
    <property type="entry name" value="THIOL:DISULFIDE INTERCHANGE PROTEIN DSBE"/>
    <property type="match status" value="1"/>
</dbReference>
<evidence type="ECO:0000256" key="1">
    <source>
        <dbReference type="SAM" id="SignalP"/>
    </source>
</evidence>
<dbReference type="PANTHER" id="PTHR42852:SF13">
    <property type="entry name" value="PROTEIN DIPZ"/>
    <property type="match status" value="1"/>
</dbReference>
<dbReference type="PROSITE" id="PS51352">
    <property type="entry name" value="THIOREDOXIN_2"/>
    <property type="match status" value="1"/>
</dbReference>
<dbReference type="EMBL" id="JACHXD010000003">
    <property type="protein sequence ID" value="MBB3118258.1"/>
    <property type="molecule type" value="Genomic_DNA"/>
</dbReference>
<reference evidence="3 4" key="1">
    <citation type="submission" date="2020-08" db="EMBL/GenBank/DDBJ databases">
        <title>Genomic Encyclopedia of Type Strains, Phase III (KMG-III): the genomes of soil and plant-associated and newly described type strains.</title>
        <authorList>
            <person name="Whitman W."/>
        </authorList>
    </citation>
    <scope>NUCLEOTIDE SEQUENCE [LARGE SCALE GENOMIC DNA]</scope>
    <source>
        <strain evidence="3 4">CECT 8897</strain>
    </source>
</reference>
<dbReference type="GO" id="GO:0016491">
    <property type="term" value="F:oxidoreductase activity"/>
    <property type="evidence" value="ECO:0007669"/>
    <property type="project" value="InterPro"/>
</dbReference>
<dbReference type="CDD" id="cd03012">
    <property type="entry name" value="TlpA_like_DipZ_like"/>
    <property type="match status" value="1"/>
</dbReference>
<comment type="caution">
    <text evidence="3">The sequence shown here is derived from an EMBL/GenBank/DDBJ whole genome shotgun (WGS) entry which is preliminary data.</text>
</comment>
<feature type="signal peptide" evidence="1">
    <location>
        <begin position="1"/>
        <end position="32"/>
    </location>
</feature>
<dbReference type="InterPro" id="IPR000866">
    <property type="entry name" value="AhpC/TSA"/>
</dbReference>
<keyword evidence="3" id="KW-0413">Isomerase</keyword>
<evidence type="ECO:0000313" key="4">
    <source>
        <dbReference type="Proteomes" id="UP000541535"/>
    </source>
</evidence>